<dbReference type="EMBL" id="CM017326">
    <property type="protein sequence ID" value="KAE8077604.1"/>
    <property type="molecule type" value="Genomic_DNA"/>
</dbReference>
<name>A0A5N6RG44_9ROSI</name>
<sequence length="334" mass="34991">MAIQSGTAADHCSWLISDPAEYTDIGSIPFGPATVGNSQINAWVSSPAEQICLALWGAQEIAFTLAACLSSSATGIVGDRISKITTLLLSIKMVAIIPYYDLLTTYFYHQFNSPKVLLVPGQPKKRRIRLGALVDDRGVLLVPEIEDPNGPIGGNGGENPSLPPGDVVDLLVMGDELGLDNAPLNIPDGTGSVDARGPQAPGLDVVPVEGGVVEGERRDLGLEGQGVGVEGEHVHAVVEGLEEATHGNAVGRVGDCQGVERVGGLVGYGVRVFEKGVLARMLHFSFGERCCGKGATGSFCCDDYGQDETPNLTSTLTVDCDQAQLKLVATPWAI</sequence>
<evidence type="ECO:0000313" key="1">
    <source>
        <dbReference type="EMBL" id="KAE8077604.1"/>
    </source>
</evidence>
<reference evidence="1 2" key="1">
    <citation type="submission" date="2019-06" db="EMBL/GenBank/DDBJ databases">
        <title>A chromosomal-level reference genome of Carpinus fangiana (Coryloideae, Betulaceae).</title>
        <authorList>
            <person name="Yang X."/>
            <person name="Wang Z."/>
            <person name="Zhang L."/>
            <person name="Hao G."/>
            <person name="Liu J."/>
            <person name="Yang Y."/>
        </authorList>
    </citation>
    <scope>NUCLEOTIDE SEQUENCE [LARGE SCALE GENOMIC DNA]</scope>
    <source>
        <strain evidence="1">Cfa_2016G</strain>
        <tissue evidence="1">Leaf</tissue>
    </source>
</reference>
<proteinExistence type="predicted"/>
<organism evidence="1 2">
    <name type="scientific">Carpinus fangiana</name>
    <dbReference type="NCBI Taxonomy" id="176857"/>
    <lineage>
        <taxon>Eukaryota</taxon>
        <taxon>Viridiplantae</taxon>
        <taxon>Streptophyta</taxon>
        <taxon>Embryophyta</taxon>
        <taxon>Tracheophyta</taxon>
        <taxon>Spermatophyta</taxon>
        <taxon>Magnoliopsida</taxon>
        <taxon>eudicotyledons</taxon>
        <taxon>Gunneridae</taxon>
        <taxon>Pentapetalae</taxon>
        <taxon>rosids</taxon>
        <taxon>fabids</taxon>
        <taxon>Fagales</taxon>
        <taxon>Betulaceae</taxon>
        <taxon>Carpinus</taxon>
    </lineage>
</organism>
<accession>A0A5N6RG44</accession>
<dbReference type="Proteomes" id="UP000327013">
    <property type="component" value="Chromosome 6"/>
</dbReference>
<gene>
    <name evidence="1" type="ORF">FH972_016156</name>
</gene>
<dbReference type="AlphaFoldDB" id="A0A5N6RG44"/>
<evidence type="ECO:0000313" key="2">
    <source>
        <dbReference type="Proteomes" id="UP000327013"/>
    </source>
</evidence>
<protein>
    <submittedName>
        <fullName evidence="1">Uncharacterized protein</fullName>
    </submittedName>
</protein>
<keyword evidence="2" id="KW-1185">Reference proteome</keyword>